<keyword evidence="1" id="KW-0812">Transmembrane</keyword>
<reference evidence="2" key="1">
    <citation type="submission" date="2023-03" db="EMBL/GenBank/DDBJ databases">
        <title>Massive genome expansion in bonnet fungi (Mycena s.s.) driven by repeated elements and novel gene families across ecological guilds.</title>
        <authorList>
            <consortium name="Lawrence Berkeley National Laboratory"/>
            <person name="Harder C.B."/>
            <person name="Miyauchi S."/>
            <person name="Viragh M."/>
            <person name="Kuo A."/>
            <person name="Thoen E."/>
            <person name="Andreopoulos B."/>
            <person name="Lu D."/>
            <person name="Skrede I."/>
            <person name="Drula E."/>
            <person name="Henrissat B."/>
            <person name="Morin E."/>
            <person name="Kohler A."/>
            <person name="Barry K."/>
            <person name="LaButti K."/>
            <person name="Morin E."/>
            <person name="Salamov A."/>
            <person name="Lipzen A."/>
            <person name="Mereny Z."/>
            <person name="Hegedus B."/>
            <person name="Baldrian P."/>
            <person name="Stursova M."/>
            <person name="Weitz H."/>
            <person name="Taylor A."/>
            <person name="Grigoriev I.V."/>
            <person name="Nagy L.G."/>
            <person name="Martin F."/>
            <person name="Kauserud H."/>
        </authorList>
    </citation>
    <scope>NUCLEOTIDE SEQUENCE</scope>
    <source>
        <strain evidence="2">9144</strain>
    </source>
</reference>
<gene>
    <name evidence="2" type="ORF">GGX14DRAFT_621175</name>
</gene>
<comment type="caution">
    <text evidence="2">The sequence shown here is derived from an EMBL/GenBank/DDBJ whole genome shotgun (WGS) entry which is preliminary data.</text>
</comment>
<dbReference type="Pfam" id="PF11911">
    <property type="entry name" value="DUF3429"/>
    <property type="match status" value="1"/>
</dbReference>
<keyword evidence="1" id="KW-1133">Transmembrane helix</keyword>
<evidence type="ECO:0000313" key="3">
    <source>
        <dbReference type="Proteomes" id="UP001219525"/>
    </source>
</evidence>
<protein>
    <submittedName>
        <fullName evidence="2">Uncharacterized protein</fullName>
    </submittedName>
</protein>
<proteinExistence type="predicted"/>
<dbReference type="InterPro" id="IPR021836">
    <property type="entry name" value="DUF3429"/>
</dbReference>
<dbReference type="Proteomes" id="UP001219525">
    <property type="component" value="Unassembled WGS sequence"/>
</dbReference>
<evidence type="ECO:0000313" key="2">
    <source>
        <dbReference type="EMBL" id="KAJ7212729.1"/>
    </source>
</evidence>
<evidence type="ECO:0000256" key="1">
    <source>
        <dbReference type="SAM" id="Phobius"/>
    </source>
</evidence>
<organism evidence="2 3">
    <name type="scientific">Mycena pura</name>
    <dbReference type="NCBI Taxonomy" id="153505"/>
    <lineage>
        <taxon>Eukaryota</taxon>
        <taxon>Fungi</taxon>
        <taxon>Dikarya</taxon>
        <taxon>Basidiomycota</taxon>
        <taxon>Agaricomycotina</taxon>
        <taxon>Agaricomycetes</taxon>
        <taxon>Agaricomycetidae</taxon>
        <taxon>Agaricales</taxon>
        <taxon>Marasmiineae</taxon>
        <taxon>Mycenaceae</taxon>
        <taxon>Mycena</taxon>
    </lineage>
</organism>
<sequence length="245" mass="26179">MPRPSYYATMVFPRQGSTIPLQRAATGKRAGCYYLVCFKNRLGYGISSCAAKHRLSDLEQRKIRPSHQQLPRAPRVLNEHIFQLGVTGSVASEVPKPVLLFGLAGGLPYIGASSTTVYLAYQAGLAATGQFSTIDSGVAIDQALSVQVTCGAVMLSFLGALHWGMEFAALGPAGLAPPRPRRRPAALRWGASGGPVTGILLLIPFLALALKYLKPYLFPALSALSRLLACLSMAYSVPQLFTANE</sequence>
<feature type="transmembrane region" description="Helical" evidence="1">
    <location>
        <begin position="189"/>
        <end position="210"/>
    </location>
</feature>
<dbReference type="PANTHER" id="PTHR15887:SF1">
    <property type="entry name" value="TRANSMEMBRANE PROTEIN 69"/>
    <property type="match status" value="1"/>
</dbReference>
<keyword evidence="3" id="KW-1185">Reference proteome</keyword>
<accession>A0AAD6VH88</accession>
<dbReference type="AlphaFoldDB" id="A0AAD6VH88"/>
<dbReference type="PANTHER" id="PTHR15887">
    <property type="entry name" value="TRANSMEMBRANE PROTEIN 69"/>
    <property type="match status" value="1"/>
</dbReference>
<dbReference type="EMBL" id="JARJCW010000023">
    <property type="protein sequence ID" value="KAJ7212729.1"/>
    <property type="molecule type" value="Genomic_DNA"/>
</dbReference>
<name>A0AAD6VH88_9AGAR</name>
<keyword evidence="1" id="KW-0472">Membrane</keyword>